<comment type="caution">
    <text evidence="2">The sequence shown here is derived from an EMBL/GenBank/DDBJ whole genome shotgun (WGS) entry which is preliminary data.</text>
</comment>
<name>A0A7J4XHE8_9BACE</name>
<gene>
    <name evidence="2" type="ORF">F3F73_13670</name>
</gene>
<sequence length="212" mass="23440">MLMKKLWIICFMTLVGLHLAAQDIVYSTLKDLLAHKGDTVAALKIEKRTKNQISLSGGADYKISADDNKALCKYLKGRCYAVQSDTSLYVNCKKLRYKRLRFGGWYAPAMWLDGNVFFSAVPLGSVAGGSSVTMDVTLGGSVGDAIAASGLVSKRVYYEIDATTGKVDFVGKDRMCALLESYPEWKEEYLKENSESAKTTGKYLQLLKELDK</sequence>
<protein>
    <submittedName>
        <fullName evidence="2">RnfH family protein</fullName>
    </submittedName>
</protein>
<dbReference type="Proteomes" id="UP000422221">
    <property type="component" value="Unassembled WGS sequence"/>
</dbReference>
<dbReference type="Pfam" id="PF20201">
    <property type="entry name" value="DUF6563"/>
    <property type="match status" value="1"/>
</dbReference>
<evidence type="ECO:0000313" key="3">
    <source>
        <dbReference type="Proteomes" id="UP000422221"/>
    </source>
</evidence>
<dbReference type="AlphaFoldDB" id="A0A7J4XHE8"/>
<evidence type="ECO:0000313" key="2">
    <source>
        <dbReference type="EMBL" id="KAA3763569.1"/>
    </source>
</evidence>
<evidence type="ECO:0000256" key="1">
    <source>
        <dbReference type="SAM" id="SignalP"/>
    </source>
</evidence>
<reference evidence="2 3" key="1">
    <citation type="journal article" date="2019" name="Nat. Med.">
        <title>A library of human gut bacterial isolates paired with longitudinal multiomics data enables mechanistic microbiome research.</title>
        <authorList>
            <person name="Poyet M."/>
            <person name="Groussin M."/>
            <person name="Gibbons S.M."/>
            <person name="Avila-Pacheco J."/>
            <person name="Jiang X."/>
            <person name="Kearney S.M."/>
            <person name="Perrotta A.R."/>
            <person name="Berdy B."/>
            <person name="Zhao S."/>
            <person name="Lieberman T.D."/>
            <person name="Swanson P.K."/>
            <person name="Smith M."/>
            <person name="Roesemann S."/>
            <person name="Alexander J.E."/>
            <person name="Rich S.A."/>
            <person name="Livny J."/>
            <person name="Vlamakis H."/>
            <person name="Clish C."/>
            <person name="Bullock K."/>
            <person name="Deik A."/>
            <person name="Scott J."/>
            <person name="Pierce K.A."/>
            <person name="Xavier R.J."/>
            <person name="Alm E.J."/>
        </authorList>
    </citation>
    <scope>NUCLEOTIDE SEQUENCE [LARGE SCALE GENOMIC DNA]</scope>
    <source>
        <strain evidence="2 3">BIOML-A10</strain>
    </source>
</reference>
<dbReference type="InterPro" id="IPR046693">
    <property type="entry name" value="DUF6563"/>
</dbReference>
<accession>A0A7J4XHE8</accession>
<proteinExistence type="predicted"/>
<dbReference type="EMBL" id="VWMK01000013">
    <property type="protein sequence ID" value="KAA3763569.1"/>
    <property type="molecule type" value="Genomic_DNA"/>
</dbReference>
<feature type="signal peptide" evidence="1">
    <location>
        <begin position="1"/>
        <end position="20"/>
    </location>
</feature>
<organism evidence="2 3">
    <name type="scientific">Bacteroides salyersiae</name>
    <dbReference type="NCBI Taxonomy" id="291644"/>
    <lineage>
        <taxon>Bacteria</taxon>
        <taxon>Pseudomonadati</taxon>
        <taxon>Bacteroidota</taxon>
        <taxon>Bacteroidia</taxon>
        <taxon>Bacteroidales</taxon>
        <taxon>Bacteroidaceae</taxon>
        <taxon>Bacteroides</taxon>
    </lineage>
</organism>
<keyword evidence="1" id="KW-0732">Signal</keyword>
<feature type="chain" id="PRO_5029464413" evidence="1">
    <location>
        <begin position="21"/>
        <end position="212"/>
    </location>
</feature>